<evidence type="ECO:0000313" key="2">
    <source>
        <dbReference type="EMBL" id="CAD7660580.1"/>
    </source>
</evidence>
<evidence type="ECO:0000256" key="1">
    <source>
        <dbReference type="SAM" id="MobiDB-lite"/>
    </source>
</evidence>
<dbReference type="AlphaFoldDB" id="A0A7R9QW22"/>
<evidence type="ECO:0000313" key="3">
    <source>
        <dbReference type="Proteomes" id="UP000728032"/>
    </source>
</evidence>
<feature type="region of interest" description="Disordered" evidence="1">
    <location>
        <begin position="33"/>
        <end position="57"/>
    </location>
</feature>
<feature type="compositionally biased region" description="Low complexity" evidence="1">
    <location>
        <begin position="34"/>
        <end position="46"/>
    </location>
</feature>
<sequence>MEFMHTQEAPDVIPRVAVTPTNSHVTDSYTSRWNTTAMTTDPNDTTGAVSTDINESPNDGLNIGYGMGLRRPSLFAIPNQKHRQSTASANLGDFQRKPLDTAFWSIPDNPLTTSAYIANGLAEMA</sequence>
<proteinExistence type="predicted"/>
<organism evidence="2">
    <name type="scientific">Oppiella nova</name>
    <dbReference type="NCBI Taxonomy" id="334625"/>
    <lineage>
        <taxon>Eukaryota</taxon>
        <taxon>Metazoa</taxon>
        <taxon>Ecdysozoa</taxon>
        <taxon>Arthropoda</taxon>
        <taxon>Chelicerata</taxon>
        <taxon>Arachnida</taxon>
        <taxon>Acari</taxon>
        <taxon>Acariformes</taxon>
        <taxon>Sarcoptiformes</taxon>
        <taxon>Oribatida</taxon>
        <taxon>Brachypylina</taxon>
        <taxon>Oppioidea</taxon>
        <taxon>Oppiidae</taxon>
        <taxon>Oppiella</taxon>
    </lineage>
</organism>
<name>A0A7R9QW22_9ACAR</name>
<dbReference type="EMBL" id="CAJPVJ010020665">
    <property type="protein sequence ID" value="CAG2177718.1"/>
    <property type="molecule type" value="Genomic_DNA"/>
</dbReference>
<dbReference type="Proteomes" id="UP000728032">
    <property type="component" value="Unassembled WGS sequence"/>
</dbReference>
<feature type="non-terminal residue" evidence="2">
    <location>
        <position position="125"/>
    </location>
</feature>
<keyword evidence="3" id="KW-1185">Reference proteome</keyword>
<accession>A0A7R9QW22</accession>
<reference evidence="2" key="1">
    <citation type="submission" date="2020-11" db="EMBL/GenBank/DDBJ databases">
        <authorList>
            <person name="Tran Van P."/>
        </authorList>
    </citation>
    <scope>NUCLEOTIDE SEQUENCE</scope>
</reference>
<protein>
    <submittedName>
        <fullName evidence="2">Uncharacterized protein</fullName>
    </submittedName>
</protein>
<dbReference type="EMBL" id="OC935490">
    <property type="protein sequence ID" value="CAD7660580.1"/>
    <property type="molecule type" value="Genomic_DNA"/>
</dbReference>
<feature type="compositionally biased region" description="Polar residues" evidence="1">
    <location>
        <begin position="47"/>
        <end position="57"/>
    </location>
</feature>
<gene>
    <name evidence="2" type="ORF">ONB1V03_LOCUS17146</name>
</gene>